<evidence type="ECO:0000256" key="7">
    <source>
        <dbReference type="SAM" id="Coils"/>
    </source>
</evidence>
<feature type="coiled-coil region" evidence="7">
    <location>
        <begin position="328"/>
        <end position="397"/>
    </location>
</feature>
<dbReference type="AlphaFoldDB" id="M5GEX6"/>
<keyword evidence="6" id="KW-0539">Nucleus</keyword>
<feature type="compositionally biased region" description="Low complexity" evidence="8">
    <location>
        <begin position="636"/>
        <end position="650"/>
    </location>
</feature>
<dbReference type="OMA" id="HAYYRHR"/>
<evidence type="ECO:0000259" key="9">
    <source>
        <dbReference type="PROSITE" id="PS50053"/>
    </source>
</evidence>
<dbReference type="GO" id="GO:0071013">
    <property type="term" value="C:catalytic step 2 spliceosome"/>
    <property type="evidence" value="ECO:0007669"/>
    <property type="project" value="TreeGrafter"/>
</dbReference>
<dbReference type="STRING" id="1858805.M5GEX6"/>
<evidence type="ECO:0000256" key="5">
    <source>
        <dbReference type="ARBA" id="ARBA00023187"/>
    </source>
</evidence>
<keyword evidence="3" id="KW-0747">Spliceosome</keyword>
<dbReference type="GO" id="GO:0045292">
    <property type="term" value="P:mRNA cis splicing, via spliceosome"/>
    <property type="evidence" value="ECO:0007669"/>
    <property type="project" value="InterPro"/>
</dbReference>
<dbReference type="PROSITE" id="PS50053">
    <property type="entry name" value="UBIQUITIN_2"/>
    <property type="match status" value="1"/>
</dbReference>
<dbReference type="SUPFAM" id="SSF109905">
    <property type="entry name" value="Surp module (SWAP domain)"/>
    <property type="match status" value="2"/>
</dbReference>
<dbReference type="FunFam" id="1.10.10.790:FF:000002">
    <property type="entry name" value="Splicing factor 3A subunit 1"/>
    <property type="match status" value="1"/>
</dbReference>
<name>M5GEX6_DACPD</name>
<dbReference type="InterPro" id="IPR000626">
    <property type="entry name" value="Ubiquitin-like_dom"/>
</dbReference>
<evidence type="ECO:0000256" key="6">
    <source>
        <dbReference type="ARBA" id="ARBA00023242"/>
    </source>
</evidence>
<dbReference type="FunFam" id="1.10.10.790:FF:000001">
    <property type="entry name" value="Splicing factor 3a, subunit 1"/>
    <property type="match status" value="1"/>
</dbReference>
<dbReference type="GeneID" id="63692586"/>
<keyword evidence="5" id="KW-0508">mRNA splicing</keyword>
<accession>M5GEX6</accession>
<evidence type="ECO:0000256" key="8">
    <source>
        <dbReference type="SAM" id="MobiDB-lite"/>
    </source>
</evidence>
<evidence type="ECO:0000256" key="3">
    <source>
        <dbReference type="ARBA" id="ARBA00022728"/>
    </source>
</evidence>
<evidence type="ECO:0000313" key="12">
    <source>
        <dbReference type="Proteomes" id="UP000030653"/>
    </source>
</evidence>
<dbReference type="GO" id="GO:0003723">
    <property type="term" value="F:RNA binding"/>
    <property type="evidence" value="ECO:0007669"/>
    <property type="project" value="InterPro"/>
</dbReference>
<dbReference type="Pfam" id="PF00240">
    <property type="entry name" value="ubiquitin"/>
    <property type="match status" value="1"/>
</dbReference>
<evidence type="ECO:0000256" key="1">
    <source>
        <dbReference type="ARBA" id="ARBA00004123"/>
    </source>
</evidence>
<protein>
    <recommendedName>
        <fullName evidence="13">Surp module</fullName>
    </recommendedName>
</protein>
<evidence type="ECO:0000256" key="2">
    <source>
        <dbReference type="ARBA" id="ARBA00022664"/>
    </source>
</evidence>
<feature type="domain" description="Ubiquitin-like" evidence="9">
    <location>
        <begin position="684"/>
        <end position="766"/>
    </location>
</feature>
<dbReference type="PANTHER" id="PTHR15316:SF1">
    <property type="entry name" value="SPLICING FACTOR 3A SUBUNIT 1"/>
    <property type="match status" value="1"/>
</dbReference>
<dbReference type="EMBL" id="JH795856">
    <property type="protein sequence ID" value="EJU05787.1"/>
    <property type="molecule type" value="Genomic_DNA"/>
</dbReference>
<feature type="region of interest" description="Disordered" evidence="8">
    <location>
        <begin position="117"/>
        <end position="151"/>
    </location>
</feature>
<dbReference type="PROSITE" id="PS50128">
    <property type="entry name" value="SURP"/>
    <property type="match status" value="2"/>
</dbReference>
<evidence type="ECO:0000259" key="10">
    <source>
        <dbReference type="PROSITE" id="PS50128"/>
    </source>
</evidence>
<feature type="domain" description="SURP motif" evidence="10">
    <location>
        <begin position="161"/>
        <end position="203"/>
    </location>
</feature>
<dbReference type="GO" id="GO:0071004">
    <property type="term" value="C:U2-type prespliceosome"/>
    <property type="evidence" value="ECO:0007669"/>
    <property type="project" value="TreeGrafter"/>
</dbReference>
<feature type="region of interest" description="Disordered" evidence="8">
    <location>
        <begin position="1"/>
        <end position="33"/>
    </location>
</feature>
<evidence type="ECO:0008006" key="13">
    <source>
        <dbReference type="Google" id="ProtNLM"/>
    </source>
</evidence>
<dbReference type="PANTHER" id="PTHR15316">
    <property type="entry name" value="SPLICEOSOME ASSOCIATED PROTEIN 114/SWAP SPLICING FACTOR-RELATED"/>
    <property type="match status" value="1"/>
</dbReference>
<dbReference type="GO" id="GO:0005686">
    <property type="term" value="C:U2 snRNP"/>
    <property type="evidence" value="ECO:0007669"/>
    <property type="project" value="UniProtKB-ARBA"/>
</dbReference>
<dbReference type="Gene3D" id="3.10.20.90">
    <property type="entry name" value="Phosphatidylinositol 3-kinase Catalytic Subunit, Chain A, domain 1"/>
    <property type="match status" value="1"/>
</dbReference>
<dbReference type="InterPro" id="IPR022030">
    <property type="entry name" value="SF3A1_dom"/>
</dbReference>
<keyword evidence="12" id="KW-1185">Reference proteome</keyword>
<evidence type="ECO:0000256" key="4">
    <source>
        <dbReference type="ARBA" id="ARBA00022737"/>
    </source>
</evidence>
<keyword evidence="7" id="KW-0175">Coiled coil</keyword>
<dbReference type="InterPro" id="IPR045146">
    <property type="entry name" value="SF3A1"/>
</dbReference>
<feature type="region of interest" description="Disordered" evidence="8">
    <location>
        <begin position="627"/>
        <end position="660"/>
    </location>
</feature>
<keyword evidence="4" id="KW-0677">Repeat</keyword>
<dbReference type="Pfam" id="PF01805">
    <property type="entry name" value="Surp"/>
    <property type="match status" value="2"/>
</dbReference>
<sequence>MADVAMQSAVSTAPNGINAHPNGHEHTNGTEEPKFATGMIYPSPEIRTIIDRTALHVARSQNPQQFEDRVRESQRTDPKFAFLAPTDAFHAYYRHRVERIRAGEDVNADTGAAVKTLPSENALEPELVKKPSGRPRAAPPEPPEMEFVAPTPKVPPLELDTVKLTALFFAVRGATFLQALSVREGQNPQFEFLRPNHPLFNYFSRLVSQYKAVLLPTREGRETLRLEAGSEGRTRLLEKAKARADWERWKREREKKRAEDQEAERKAFAEIDWHDYAIVQTIEFTVADAQAELPPPQSVQDVENMTLAQKRMTKLINESTTEEIKAANERDVREKAEAEELRVREEERLREEAQEMQVAGVKRKALEAENEQDVEVARLAQDEAERLRREAMAQAQAQLPGQMKIRENYVPKGIQRGAKKMTMCTICGQQVPIDELEEHMRIELLDPRWKSQRDTLEARRTQANELQFGANVASSLRTLARTRVDIFGAEEDEALRKSEEEAEKARAKEREKIVWDGHTASKESTAGKFQTNVNFEEQIAAIHRAKGLGVMADSGGPSIGPALGPGITPSSSAALAPTLPEYANAVISAAPQPATAPVYGGPGASSLQTSTFSPAAATAAGFVPPGMHPSRLAALSTPSGPTPEGSETPPEGQPPAKRQRVERYEGHTYAENDWISLHPEPISLQVQLPKLDRLPEYHFDGQVALIPDLPLTLLVSTLRDRILTQVDSACPVGRIRLTYGGKTLTNAQTIASYNLEEGDALYLTVRDVKKR</sequence>
<dbReference type="InterPro" id="IPR000061">
    <property type="entry name" value="Surp"/>
</dbReference>
<dbReference type="GO" id="GO:0000381">
    <property type="term" value="P:regulation of alternative mRNA splicing, via spliceosome"/>
    <property type="evidence" value="ECO:0007669"/>
    <property type="project" value="TreeGrafter"/>
</dbReference>
<dbReference type="OrthoDB" id="447637at2759"/>
<keyword evidence="2" id="KW-0507">mRNA processing</keyword>
<feature type="domain" description="SURP motif" evidence="10">
    <location>
        <begin position="49"/>
        <end position="93"/>
    </location>
</feature>
<dbReference type="Proteomes" id="UP000030653">
    <property type="component" value="Unassembled WGS sequence"/>
</dbReference>
<dbReference type="InterPro" id="IPR029071">
    <property type="entry name" value="Ubiquitin-like_domsf"/>
</dbReference>
<feature type="coiled-coil region" evidence="7">
    <location>
        <begin position="239"/>
        <end position="266"/>
    </location>
</feature>
<comment type="subcellular location">
    <subcellularLocation>
        <location evidence="1">Nucleus</location>
    </subcellularLocation>
</comment>
<gene>
    <name evidence="11" type="ORF">DACRYDRAFT_98382</name>
</gene>
<organism evidence="11 12">
    <name type="scientific">Dacryopinax primogenitus (strain DJM 731)</name>
    <name type="common">Brown rot fungus</name>
    <dbReference type="NCBI Taxonomy" id="1858805"/>
    <lineage>
        <taxon>Eukaryota</taxon>
        <taxon>Fungi</taxon>
        <taxon>Dikarya</taxon>
        <taxon>Basidiomycota</taxon>
        <taxon>Agaricomycotina</taxon>
        <taxon>Dacrymycetes</taxon>
        <taxon>Dacrymycetales</taxon>
        <taxon>Dacrymycetaceae</taxon>
        <taxon>Dacryopinax</taxon>
    </lineage>
</organism>
<dbReference type="SMART" id="SM00648">
    <property type="entry name" value="SWAP"/>
    <property type="match status" value="2"/>
</dbReference>
<dbReference type="Pfam" id="PF12230">
    <property type="entry name" value="PRP21_like_P"/>
    <property type="match status" value="1"/>
</dbReference>
<evidence type="ECO:0000313" key="11">
    <source>
        <dbReference type="EMBL" id="EJU05787.1"/>
    </source>
</evidence>
<dbReference type="InterPro" id="IPR035967">
    <property type="entry name" value="SWAP/Surp_sf"/>
</dbReference>
<feature type="compositionally biased region" description="Basic and acidic residues" evidence="8">
    <location>
        <begin position="22"/>
        <end position="33"/>
    </location>
</feature>
<dbReference type="SUPFAM" id="SSF54236">
    <property type="entry name" value="Ubiquitin-like"/>
    <property type="match status" value="1"/>
</dbReference>
<proteinExistence type="predicted"/>
<dbReference type="Gene3D" id="1.10.10.790">
    <property type="entry name" value="Surp module"/>
    <property type="match status" value="2"/>
</dbReference>
<dbReference type="RefSeq" id="XP_040632681.1">
    <property type="nucleotide sequence ID" value="XM_040777524.1"/>
</dbReference>
<dbReference type="HOGENOM" id="CLU_013259_1_0_1"/>
<reference evidence="11 12" key="1">
    <citation type="journal article" date="2012" name="Science">
        <title>The Paleozoic origin of enzymatic lignin decomposition reconstructed from 31 fungal genomes.</title>
        <authorList>
            <person name="Floudas D."/>
            <person name="Binder M."/>
            <person name="Riley R."/>
            <person name="Barry K."/>
            <person name="Blanchette R.A."/>
            <person name="Henrissat B."/>
            <person name="Martinez A.T."/>
            <person name="Otillar R."/>
            <person name="Spatafora J.W."/>
            <person name="Yadav J.S."/>
            <person name="Aerts A."/>
            <person name="Benoit I."/>
            <person name="Boyd A."/>
            <person name="Carlson A."/>
            <person name="Copeland A."/>
            <person name="Coutinho P.M."/>
            <person name="de Vries R.P."/>
            <person name="Ferreira P."/>
            <person name="Findley K."/>
            <person name="Foster B."/>
            <person name="Gaskell J."/>
            <person name="Glotzer D."/>
            <person name="Gorecki P."/>
            <person name="Heitman J."/>
            <person name="Hesse C."/>
            <person name="Hori C."/>
            <person name="Igarashi K."/>
            <person name="Jurgens J.A."/>
            <person name="Kallen N."/>
            <person name="Kersten P."/>
            <person name="Kohler A."/>
            <person name="Kuees U."/>
            <person name="Kumar T.K.A."/>
            <person name="Kuo A."/>
            <person name="LaButti K."/>
            <person name="Larrondo L.F."/>
            <person name="Lindquist E."/>
            <person name="Ling A."/>
            <person name="Lombard V."/>
            <person name="Lucas S."/>
            <person name="Lundell T."/>
            <person name="Martin R."/>
            <person name="McLaughlin D.J."/>
            <person name="Morgenstern I."/>
            <person name="Morin E."/>
            <person name="Murat C."/>
            <person name="Nagy L.G."/>
            <person name="Nolan M."/>
            <person name="Ohm R.A."/>
            <person name="Patyshakuliyeva A."/>
            <person name="Rokas A."/>
            <person name="Ruiz-Duenas F.J."/>
            <person name="Sabat G."/>
            <person name="Salamov A."/>
            <person name="Samejima M."/>
            <person name="Schmutz J."/>
            <person name="Slot J.C."/>
            <person name="St John F."/>
            <person name="Stenlid J."/>
            <person name="Sun H."/>
            <person name="Sun S."/>
            <person name="Syed K."/>
            <person name="Tsang A."/>
            <person name="Wiebenga A."/>
            <person name="Young D."/>
            <person name="Pisabarro A."/>
            <person name="Eastwood D.C."/>
            <person name="Martin F."/>
            <person name="Cullen D."/>
            <person name="Grigoriev I.V."/>
            <person name="Hibbett D.S."/>
        </authorList>
    </citation>
    <scope>NUCLEOTIDE SEQUENCE [LARGE SCALE GENOMIC DNA]</scope>
    <source>
        <strain evidence="11 12">DJM-731 SS1</strain>
    </source>
</reference>